<keyword evidence="1" id="KW-0812">Transmembrane</keyword>
<reference evidence="3" key="1">
    <citation type="submission" date="2006-01" db="EMBL/GenBank/DDBJ databases">
        <title>The capsaicin synthase enzyme and its gene responsible for pungency factor isolated and characterized from placental tissues of Capsicum spp.</title>
        <authorList>
            <person name="Prasad N.B.C."/>
            <person name="Kumar V."/>
            <person name="Parimalan R."/>
            <person name="Giridhar P."/>
            <person name="Ravishankar G.A."/>
        </authorList>
    </citation>
    <scope>NUCLEOTIDE SEQUENCE</scope>
</reference>
<protein>
    <submittedName>
        <fullName evidence="3">Capsaicin synthase</fullName>
    </submittedName>
</protein>
<dbReference type="EMBL" id="DQ349227">
    <property type="protein sequence ID" value="ABC74563.1"/>
    <property type="molecule type" value="Genomic_DNA"/>
</dbReference>
<feature type="chain" id="PRO_5002640750" evidence="2">
    <location>
        <begin position="31"/>
        <end position="308"/>
    </location>
</feature>
<feature type="signal peptide" evidence="2">
    <location>
        <begin position="1"/>
        <end position="30"/>
    </location>
</feature>
<organism evidence="3">
    <name type="scientific">Capsicum chacoense</name>
    <dbReference type="NCBI Taxonomy" id="107817"/>
    <lineage>
        <taxon>Eukaryota</taxon>
        <taxon>Viridiplantae</taxon>
        <taxon>Streptophyta</taxon>
        <taxon>Embryophyta</taxon>
        <taxon>Tracheophyta</taxon>
        <taxon>Spermatophyta</taxon>
        <taxon>Magnoliopsida</taxon>
        <taxon>eudicotyledons</taxon>
        <taxon>Gunneridae</taxon>
        <taxon>Pentapetalae</taxon>
        <taxon>asterids</taxon>
        <taxon>lamiids</taxon>
        <taxon>Solanales</taxon>
        <taxon>Solanaceae</taxon>
        <taxon>Solanoideae</taxon>
        <taxon>Capsiceae</taxon>
        <taxon>Capsicum</taxon>
    </lineage>
</organism>
<sequence>MIFILTVNFRWRYLILLICKSLMLLEISCPVKYPERFLGVCDTLIFRQTCLQEIFRGTCRICLSCFLLIFLTIVFPAKFRRVLVGFSSFSTFGSRIMTWLELCLRQLLTVRRWFIECLRKCYSRCYSSGNCCFTKASGDIFITYYSVWFFASFIVLQCFDLSSFPWDCSVGFQWVYGYCQARVSKMFYFLANFGSSTQPNTWCVSFDFDEQFCIDVVGRIVEFVLWENPKCHWELVEIGVTENGKQFIDRWSPVFDYELVQLEGSCSIRESNEGENSNVFRLSQKLEDIITGKKSVFGFHSFAFVKFD</sequence>
<feature type="transmembrane region" description="Helical" evidence="1">
    <location>
        <begin position="54"/>
        <end position="75"/>
    </location>
</feature>
<gene>
    <name evidence="3" type="primary">csy1</name>
</gene>
<keyword evidence="2" id="KW-0732">Signal</keyword>
<evidence type="ECO:0000256" key="1">
    <source>
        <dbReference type="SAM" id="Phobius"/>
    </source>
</evidence>
<evidence type="ECO:0000313" key="3">
    <source>
        <dbReference type="EMBL" id="ABC74563.1"/>
    </source>
</evidence>
<keyword evidence="1" id="KW-1133">Transmembrane helix</keyword>
<name>A1XEH0_9SOLA</name>
<dbReference type="AlphaFoldDB" id="A1XEH0"/>
<keyword evidence="1" id="KW-0472">Membrane</keyword>
<evidence type="ECO:0000256" key="2">
    <source>
        <dbReference type="SAM" id="SignalP"/>
    </source>
</evidence>
<accession>A1XEH0</accession>
<proteinExistence type="predicted"/>